<gene>
    <name evidence="6" type="ORF">G6011_01943</name>
</gene>
<name>A0AAD4FDH6_9PLEO</name>
<comment type="caution">
    <text evidence="6">The sequence shown here is derived from an EMBL/GenBank/DDBJ whole genome shotgun (WGS) entry which is preliminary data.</text>
</comment>
<keyword evidence="2" id="KW-0285">Flavoprotein</keyword>
<evidence type="ECO:0000256" key="2">
    <source>
        <dbReference type="ARBA" id="ARBA00022630"/>
    </source>
</evidence>
<dbReference type="SUPFAM" id="SSF51905">
    <property type="entry name" value="FAD/NAD(P)-binding domain"/>
    <property type="match status" value="2"/>
</dbReference>
<accession>A0AAD4FDH6</accession>
<organism evidence="6 7">
    <name type="scientific">Alternaria panax</name>
    <dbReference type="NCBI Taxonomy" id="48097"/>
    <lineage>
        <taxon>Eukaryota</taxon>
        <taxon>Fungi</taxon>
        <taxon>Dikarya</taxon>
        <taxon>Ascomycota</taxon>
        <taxon>Pezizomycotina</taxon>
        <taxon>Dothideomycetes</taxon>
        <taxon>Pleosporomycetidae</taxon>
        <taxon>Pleosporales</taxon>
        <taxon>Pleosporineae</taxon>
        <taxon>Pleosporaceae</taxon>
        <taxon>Alternaria</taxon>
        <taxon>Alternaria sect. Panax</taxon>
    </lineage>
</organism>
<dbReference type="AlphaFoldDB" id="A0AAD4FDH6"/>
<dbReference type="Pfam" id="PF00743">
    <property type="entry name" value="FMO-like"/>
    <property type="match status" value="1"/>
</dbReference>
<sequence>MNEVTTVAVIGLGPAGLVALKNLREEGFHATGFDRNEYVGGLWQYSEKEQTSVMETTIVNISKERACFTDFPFPEHVPSHPTAAQVQQYLIDYAKHFNLDPYLRLSTSIKQITFDEERQKWAVDIQGGDKEYYDKVVVAIGGMSGKASLPVIEGMEKFAGSSVHSQAFKRPRDYESKRVMVVGFSNSAADTATQLVGVADKVYMAHRHGARILPRRIKGVPIDHTHSLRLFAIQGLILDYLPRLGERLFDKFVKKTQDKSFNIRPEWRLEPAGKVPLVSDTLVPCLENGSILSVAGIKRILSATEVELQDETVLEVDAIIWCTGYKSDFSMIEPRFDPTCRPQPWLDAPGSNGKSLFRLYHNVFSLEKPNSLAFLGNVSITLSGFPIFDMASMAIAQVWAGKSRLPSLSAMNVAVGKHHTWLTDSARRIPNVSPGQYEASEWVKAMDHLAGTGVNEYLGYGWTGWLFWLRERSFCNMLMGGIWSPHIHRVFSTGKRKCWDGAREAIERVNESVARMRGAAKEKGV</sequence>
<dbReference type="GO" id="GO:0004499">
    <property type="term" value="F:N,N-dimethylaniline monooxygenase activity"/>
    <property type="evidence" value="ECO:0007669"/>
    <property type="project" value="InterPro"/>
</dbReference>
<evidence type="ECO:0000256" key="3">
    <source>
        <dbReference type="ARBA" id="ARBA00022827"/>
    </source>
</evidence>
<keyword evidence="3" id="KW-0274">FAD</keyword>
<dbReference type="EMBL" id="JAANER010000006">
    <property type="protein sequence ID" value="KAG9188020.1"/>
    <property type="molecule type" value="Genomic_DNA"/>
</dbReference>
<evidence type="ECO:0000256" key="5">
    <source>
        <dbReference type="ARBA" id="ARBA00023002"/>
    </source>
</evidence>
<dbReference type="GO" id="GO:0050660">
    <property type="term" value="F:flavin adenine dinucleotide binding"/>
    <property type="evidence" value="ECO:0007669"/>
    <property type="project" value="InterPro"/>
</dbReference>
<evidence type="ECO:0000256" key="1">
    <source>
        <dbReference type="ARBA" id="ARBA00009183"/>
    </source>
</evidence>
<keyword evidence="5 6" id="KW-0560">Oxidoreductase</keyword>
<dbReference type="InterPro" id="IPR020946">
    <property type="entry name" value="Flavin_mOase-like"/>
</dbReference>
<evidence type="ECO:0000313" key="7">
    <source>
        <dbReference type="Proteomes" id="UP001199106"/>
    </source>
</evidence>
<dbReference type="Gene3D" id="3.50.50.60">
    <property type="entry name" value="FAD/NAD(P)-binding domain"/>
    <property type="match status" value="4"/>
</dbReference>
<protein>
    <submittedName>
        <fullName evidence="6">Dimethylaniline monooxygenase (N-oxide forming)</fullName>
        <ecNumber evidence="6">1.14.13.8</ecNumber>
    </submittedName>
</protein>
<dbReference type="InterPro" id="IPR036188">
    <property type="entry name" value="FAD/NAD-bd_sf"/>
</dbReference>
<dbReference type="GO" id="GO:0050661">
    <property type="term" value="F:NADP binding"/>
    <property type="evidence" value="ECO:0007669"/>
    <property type="project" value="InterPro"/>
</dbReference>
<dbReference type="Proteomes" id="UP001199106">
    <property type="component" value="Unassembled WGS sequence"/>
</dbReference>
<comment type="similarity">
    <text evidence="1">Belongs to the FMO family.</text>
</comment>
<proteinExistence type="inferred from homology"/>
<reference evidence="6" key="1">
    <citation type="submission" date="2021-07" db="EMBL/GenBank/DDBJ databases">
        <title>Genome Resource of American Ginseng Black Spot Pathogen Alternaria panax.</title>
        <authorList>
            <person name="Qiu C."/>
            <person name="Wang W."/>
            <person name="Liu Z."/>
        </authorList>
    </citation>
    <scope>NUCLEOTIDE SEQUENCE</scope>
    <source>
        <strain evidence="6">BNCC115425</strain>
    </source>
</reference>
<dbReference type="PRINTS" id="PR00370">
    <property type="entry name" value="FMOXYGENASE"/>
</dbReference>
<evidence type="ECO:0000313" key="6">
    <source>
        <dbReference type="EMBL" id="KAG9188020.1"/>
    </source>
</evidence>
<dbReference type="EC" id="1.14.13.8" evidence="6"/>
<dbReference type="PANTHER" id="PTHR23023">
    <property type="entry name" value="DIMETHYLANILINE MONOOXYGENASE"/>
    <property type="match status" value="1"/>
</dbReference>
<keyword evidence="7" id="KW-1185">Reference proteome</keyword>
<keyword evidence="6" id="KW-0503">Monooxygenase</keyword>
<dbReference type="InterPro" id="IPR050346">
    <property type="entry name" value="FMO-like"/>
</dbReference>
<evidence type="ECO:0000256" key="4">
    <source>
        <dbReference type="ARBA" id="ARBA00022857"/>
    </source>
</evidence>
<keyword evidence="4" id="KW-0521">NADP</keyword>
<dbReference type="InterPro" id="IPR000960">
    <property type="entry name" value="Flavin_mOase"/>
</dbReference>
<dbReference type="PIRSF" id="PIRSF000332">
    <property type="entry name" value="FMO"/>
    <property type="match status" value="1"/>
</dbReference>